<dbReference type="EMBL" id="JBHSHD010000007">
    <property type="protein sequence ID" value="MFC4820282.1"/>
    <property type="molecule type" value="Genomic_DNA"/>
</dbReference>
<feature type="domain" description="N-acetyltransferase" evidence="1">
    <location>
        <begin position="8"/>
        <end position="93"/>
    </location>
</feature>
<dbReference type="InterPro" id="IPR016181">
    <property type="entry name" value="Acyl_CoA_acyltransferase"/>
</dbReference>
<keyword evidence="2" id="KW-0808">Transferase</keyword>
<dbReference type="SUPFAM" id="SSF55729">
    <property type="entry name" value="Acyl-CoA N-acyltransferases (Nat)"/>
    <property type="match status" value="1"/>
</dbReference>
<dbReference type="Pfam" id="PF14542">
    <property type="entry name" value="Acetyltransf_CG"/>
    <property type="match status" value="1"/>
</dbReference>
<dbReference type="Proteomes" id="UP001595886">
    <property type="component" value="Unassembled WGS sequence"/>
</dbReference>
<name>A0ABV9QTW2_9GAMM</name>
<dbReference type="PANTHER" id="PTHR31435:SF9">
    <property type="entry name" value="PROTEIN NATD1"/>
    <property type="match status" value="1"/>
</dbReference>
<reference evidence="3" key="1">
    <citation type="journal article" date="2019" name="Int. J. Syst. Evol. Microbiol.">
        <title>The Global Catalogue of Microorganisms (GCM) 10K type strain sequencing project: providing services to taxonomists for standard genome sequencing and annotation.</title>
        <authorList>
            <consortium name="The Broad Institute Genomics Platform"/>
            <consortium name="The Broad Institute Genome Sequencing Center for Infectious Disease"/>
            <person name="Wu L."/>
            <person name="Ma J."/>
        </authorList>
    </citation>
    <scope>NUCLEOTIDE SEQUENCE [LARGE SCALE GENOMIC DNA]</scope>
    <source>
        <strain evidence="3">CCUG 30340</strain>
    </source>
</reference>
<dbReference type="PANTHER" id="PTHR31435">
    <property type="entry name" value="PROTEIN NATD1"/>
    <property type="match status" value="1"/>
</dbReference>
<comment type="caution">
    <text evidence="2">The sequence shown here is derived from an EMBL/GenBank/DDBJ whole genome shotgun (WGS) entry which is preliminary data.</text>
</comment>
<dbReference type="RefSeq" id="WP_380020122.1">
    <property type="nucleotide sequence ID" value="NZ_JBHSHD010000007.1"/>
</dbReference>
<proteinExistence type="predicted"/>
<sequence>MSQDYTIVRNEAASRFQTTVDGALCVLDYQLHDGVLTITHTGVPAAVGGRGIAAALTLAAFDTARREGWRVVPACSYAAAWLARHPQYADLAGRR</sequence>
<dbReference type="PROSITE" id="PS51729">
    <property type="entry name" value="GNAT_YJDJ"/>
    <property type="match status" value="1"/>
</dbReference>
<evidence type="ECO:0000259" key="1">
    <source>
        <dbReference type="PROSITE" id="PS51729"/>
    </source>
</evidence>
<dbReference type="GO" id="GO:0016746">
    <property type="term" value="F:acyltransferase activity"/>
    <property type="evidence" value="ECO:0007669"/>
    <property type="project" value="UniProtKB-KW"/>
</dbReference>
<accession>A0ABV9QTW2</accession>
<organism evidence="2 3">
    <name type="scientific">Dokdonella ginsengisoli</name>
    <dbReference type="NCBI Taxonomy" id="363846"/>
    <lineage>
        <taxon>Bacteria</taxon>
        <taxon>Pseudomonadati</taxon>
        <taxon>Pseudomonadota</taxon>
        <taxon>Gammaproteobacteria</taxon>
        <taxon>Lysobacterales</taxon>
        <taxon>Rhodanobacteraceae</taxon>
        <taxon>Dokdonella</taxon>
    </lineage>
</organism>
<evidence type="ECO:0000313" key="3">
    <source>
        <dbReference type="Proteomes" id="UP001595886"/>
    </source>
</evidence>
<dbReference type="Gene3D" id="3.40.630.30">
    <property type="match status" value="1"/>
</dbReference>
<dbReference type="InterPro" id="IPR031165">
    <property type="entry name" value="GNAT_YJDJ"/>
</dbReference>
<keyword evidence="2" id="KW-0012">Acyltransferase</keyword>
<dbReference type="EC" id="2.3.1.-" evidence="2"/>
<evidence type="ECO:0000313" key="2">
    <source>
        <dbReference type="EMBL" id="MFC4820282.1"/>
    </source>
</evidence>
<gene>
    <name evidence="2" type="ORF">ACFO6Q_08100</name>
</gene>
<dbReference type="InterPro" id="IPR045057">
    <property type="entry name" value="Gcn5-rel_NAT"/>
</dbReference>
<protein>
    <submittedName>
        <fullName evidence="2">GNAT family N-acetyltransferase</fullName>
        <ecNumber evidence="2">2.3.1.-</ecNumber>
    </submittedName>
</protein>
<keyword evidence="3" id="KW-1185">Reference proteome</keyword>